<dbReference type="PANTHER" id="PTHR23524">
    <property type="entry name" value="TRANSPORTER, PUTATIVE (AFU_ORTHOLOGUE AFUA_8G04850)-RELATED"/>
    <property type="match status" value="1"/>
</dbReference>
<feature type="transmembrane region" description="Helical" evidence="3">
    <location>
        <begin position="374"/>
        <end position="399"/>
    </location>
</feature>
<keyword evidence="3" id="KW-0472">Membrane</keyword>
<feature type="transmembrane region" description="Helical" evidence="3">
    <location>
        <begin position="115"/>
        <end position="135"/>
    </location>
</feature>
<reference evidence="4 5" key="1">
    <citation type="submission" date="2017-12" db="EMBL/GenBank/DDBJ databases">
        <title>Comparative genomics of Botrytis spp.</title>
        <authorList>
            <person name="Valero-Jimenez C.A."/>
            <person name="Tapia P."/>
            <person name="Veloso J."/>
            <person name="Silva-Moreno E."/>
            <person name="Staats M."/>
            <person name="Valdes J.H."/>
            <person name="Van Kan J.A.L."/>
        </authorList>
    </citation>
    <scope>NUCLEOTIDE SEQUENCE [LARGE SCALE GENOMIC DNA]</scope>
    <source>
        <strain evidence="4 5">MUCL435</strain>
    </source>
</reference>
<dbReference type="PANTHER" id="PTHR23524:SF1">
    <property type="entry name" value="MRH DOMAIN-CONTAINING PROTEIN-RELATED"/>
    <property type="match status" value="1"/>
</dbReference>
<dbReference type="Pfam" id="PF07690">
    <property type="entry name" value="MFS_1"/>
    <property type="match status" value="1"/>
</dbReference>
<dbReference type="EMBL" id="PQXL01000002">
    <property type="protein sequence ID" value="THV55913.1"/>
    <property type="molecule type" value="Genomic_DNA"/>
</dbReference>
<dbReference type="Gene3D" id="1.20.1250.20">
    <property type="entry name" value="MFS general substrate transporter like domains"/>
    <property type="match status" value="2"/>
</dbReference>
<feature type="transmembrane region" description="Helical" evidence="3">
    <location>
        <begin position="205"/>
        <end position="227"/>
    </location>
</feature>
<feature type="transmembrane region" description="Helical" evidence="3">
    <location>
        <begin position="444"/>
        <end position="466"/>
    </location>
</feature>
<dbReference type="AlphaFoldDB" id="A0A4S8RCI6"/>
<keyword evidence="3" id="KW-1133">Transmembrane helix</keyword>
<evidence type="ECO:0000313" key="5">
    <source>
        <dbReference type="Proteomes" id="UP000308671"/>
    </source>
</evidence>
<feature type="transmembrane region" description="Helical" evidence="3">
    <location>
        <begin position="247"/>
        <end position="269"/>
    </location>
</feature>
<protein>
    <recommendedName>
        <fullName evidence="6">Major facilitator superfamily (MFS) profile domain-containing protein</fullName>
    </recommendedName>
</protein>
<dbReference type="SUPFAM" id="SSF103473">
    <property type="entry name" value="MFS general substrate transporter"/>
    <property type="match status" value="2"/>
</dbReference>
<organism evidence="4 5">
    <name type="scientific">Botrytis galanthina</name>
    <dbReference type="NCBI Taxonomy" id="278940"/>
    <lineage>
        <taxon>Eukaryota</taxon>
        <taxon>Fungi</taxon>
        <taxon>Dikarya</taxon>
        <taxon>Ascomycota</taxon>
        <taxon>Pezizomycotina</taxon>
        <taxon>Leotiomycetes</taxon>
        <taxon>Helotiales</taxon>
        <taxon>Sclerotiniaceae</taxon>
        <taxon>Botrytis</taxon>
    </lineage>
</organism>
<comment type="subcellular location">
    <subcellularLocation>
        <location evidence="1">Membrane</location>
        <topology evidence="1">Multi-pass membrane protein</topology>
    </subcellularLocation>
</comment>
<dbReference type="InterPro" id="IPR036259">
    <property type="entry name" value="MFS_trans_sf"/>
</dbReference>
<keyword evidence="3" id="KW-0812">Transmembrane</keyword>
<keyword evidence="5" id="KW-1185">Reference proteome</keyword>
<name>A0A4S8RCI6_9HELO</name>
<sequence>MSVSRYLPFASRTTDAQAVTYLLAVCLFSISFLVFLNSSVSFVITDLIGVKEGVGDLVGTLGFADELVALLACPAWGILSDRLGVRAVCVLGYLIVGLALILFVQAKNVFPQLLLARLFFSVGGAATATMVTAILPSMSARETDDSQSSPISRSALPENVRHSIATESIDSEITITPTNYNDRRGNPLGGHSKPMKQTGSSPPRLAGLVGLFTGCGALVALIAFLPLPAQFSRMKGVSQGQAVADSFYVVGVVSLMVSCFCFIGLRGLAGEEGKGWRLLLGRPIARDTVGHSEGREDTEKFQPYWTLISDSTILGFKDAQIGLGYLGGFVARASSVGISLFIPLYINSYFIGHGFCQGSPNDPSPELKKECRRAYVLAAELTGASQLVALLCAPLFGYLSDRYRRFNIPLLTASVFGVIGYIGFAQLVSPEPQDINGRGGSPIVFVMVALIGISQIGAIVCSLGLLGRGVLGDEGGYNLSSQLQDARSDENADSRDITTETAPLIAPPSLPKSLSRKHLKGSIAGVYSLSGGAAILLLTKLGGYLFDNLSTGAPFYMMAIFNAILLVVGVGAGVYREIRTAQKHR</sequence>
<evidence type="ECO:0000256" key="1">
    <source>
        <dbReference type="ARBA" id="ARBA00004141"/>
    </source>
</evidence>
<dbReference type="GO" id="GO:0022857">
    <property type="term" value="F:transmembrane transporter activity"/>
    <property type="evidence" value="ECO:0007669"/>
    <property type="project" value="InterPro"/>
</dbReference>
<proteinExistence type="predicted"/>
<feature type="region of interest" description="Disordered" evidence="2">
    <location>
        <begin position="180"/>
        <end position="200"/>
    </location>
</feature>
<feature type="transmembrane region" description="Helical" evidence="3">
    <location>
        <begin position="555"/>
        <end position="575"/>
    </location>
</feature>
<feature type="transmembrane region" description="Helical" evidence="3">
    <location>
        <begin position="21"/>
        <end position="45"/>
    </location>
</feature>
<dbReference type="InterPro" id="IPR011701">
    <property type="entry name" value="MFS"/>
</dbReference>
<evidence type="ECO:0000256" key="3">
    <source>
        <dbReference type="SAM" id="Phobius"/>
    </source>
</evidence>
<dbReference type="Proteomes" id="UP000308671">
    <property type="component" value="Unassembled WGS sequence"/>
</dbReference>
<feature type="transmembrane region" description="Helical" evidence="3">
    <location>
        <begin position="323"/>
        <end position="346"/>
    </location>
</feature>
<comment type="caution">
    <text evidence="4">The sequence shown here is derived from an EMBL/GenBank/DDBJ whole genome shotgun (WGS) entry which is preliminary data.</text>
</comment>
<dbReference type="CDD" id="cd06174">
    <property type="entry name" value="MFS"/>
    <property type="match status" value="1"/>
</dbReference>
<accession>A0A4S8RCI6</accession>
<feature type="transmembrane region" description="Helical" evidence="3">
    <location>
        <begin position="406"/>
        <end position="424"/>
    </location>
</feature>
<evidence type="ECO:0008006" key="6">
    <source>
        <dbReference type="Google" id="ProtNLM"/>
    </source>
</evidence>
<gene>
    <name evidence="4" type="ORF">BGAL_0002g00680</name>
</gene>
<dbReference type="GO" id="GO:0016020">
    <property type="term" value="C:membrane"/>
    <property type="evidence" value="ECO:0007669"/>
    <property type="project" value="UniProtKB-SubCell"/>
</dbReference>
<dbReference type="OrthoDB" id="18110at2759"/>
<feature type="transmembrane region" description="Helical" evidence="3">
    <location>
        <begin position="83"/>
        <end position="103"/>
    </location>
</feature>
<feature type="transmembrane region" description="Helical" evidence="3">
    <location>
        <begin position="57"/>
        <end position="76"/>
    </location>
</feature>
<evidence type="ECO:0000313" key="4">
    <source>
        <dbReference type="EMBL" id="THV55913.1"/>
    </source>
</evidence>
<evidence type="ECO:0000256" key="2">
    <source>
        <dbReference type="SAM" id="MobiDB-lite"/>
    </source>
</evidence>
<feature type="transmembrane region" description="Helical" evidence="3">
    <location>
        <begin position="522"/>
        <end position="543"/>
    </location>
</feature>